<sequence length="78" mass="8926">MGWRSLDYCSICQIGRHQYDWTRGCFKSSGQEGLEGWKLKWTSHLGRAQQNHCDSFVSVLGAVCEGGEHSFEEEIDQE</sequence>
<dbReference type="AlphaFoldDB" id="A0A0A9GR07"/>
<dbReference type="GO" id="GO:0005840">
    <property type="term" value="C:ribosome"/>
    <property type="evidence" value="ECO:0007669"/>
    <property type="project" value="UniProtKB-KW"/>
</dbReference>
<dbReference type="EMBL" id="GBRH01172910">
    <property type="protein sequence ID" value="JAE24986.1"/>
    <property type="molecule type" value="Transcribed_RNA"/>
</dbReference>
<keyword evidence="1" id="KW-0689">Ribosomal protein</keyword>
<name>A0A0A9GR07_ARUDO</name>
<evidence type="ECO:0000313" key="1">
    <source>
        <dbReference type="EMBL" id="JAE24986.1"/>
    </source>
</evidence>
<accession>A0A0A9GR07</accession>
<reference evidence="1" key="2">
    <citation type="journal article" date="2015" name="Data Brief">
        <title>Shoot transcriptome of the giant reed, Arundo donax.</title>
        <authorList>
            <person name="Barrero R.A."/>
            <person name="Guerrero F.D."/>
            <person name="Moolhuijzen P."/>
            <person name="Goolsby J.A."/>
            <person name="Tidwell J."/>
            <person name="Bellgard S.E."/>
            <person name="Bellgard M.I."/>
        </authorList>
    </citation>
    <scope>NUCLEOTIDE SEQUENCE</scope>
    <source>
        <tissue evidence="1">Shoot tissue taken approximately 20 cm above the soil surface</tissue>
    </source>
</reference>
<organism evidence="1">
    <name type="scientific">Arundo donax</name>
    <name type="common">Giant reed</name>
    <name type="synonym">Donax arundinaceus</name>
    <dbReference type="NCBI Taxonomy" id="35708"/>
    <lineage>
        <taxon>Eukaryota</taxon>
        <taxon>Viridiplantae</taxon>
        <taxon>Streptophyta</taxon>
        <taxon>Embryophyta</taxon>
        <taxon>Tracheophyta</taxon>
        <taxon>Spermatophyta</taxon>
        <taxon>Magnoliopsida</taxon>
        <taxon>Liliopsida</taxon>
        <taxon>Poales</taxon>
        <taxon>Poaceae</taxon>
        <taxon>PACMAD clade</taxon>
        <taxon>Arundinoideae</taxon>
        <taxon>Arundineae</taxon>
        <taxon>Arundo</taxon>
    </lineage>
</organism>
<keyword evidence="1" id="KW-0687">Ribonucleoprotein</keyword>
<reference evidence="1" key="1">
    <citation type="submission" date="2014-09" db="EMBL/GenBank/DDBJ databases">
        <authorList>
            <person name="Magalhaes I.L.F."/>
            <person name="Oliveira U."/>
            <person name="Santos F.R."/>
            <person name="Vidigal T.H.D.A."/>
            <person name="Brescovit A.D."/>
            <person name="Santos A.J."/>
        </authorList>
    </citation>
    <scope>NUCLEOTIDE SEQUENCE</scope>
    <source>
        <tissue evidence="1">Shoot tissue taken approximately 20 cm above the soil surface</tissue>
    </source>
</reference>
<protein>
    <submittedName>
        <fullName evidence="1">50S ribosomal protein L6</fullName>
    </submittedName>
</protein>
<proteinExistence type="predicted"/>